<feature type="region of interest" description="Disordered" evidence="2">
    <location>
        <begin position="1114"/>
        <end position="1170"/>
    </location>
</feature>
<feature type="region of interest" description="Disordered" evidence="2">
    <location>
        <begin position="237"/>
        <end position="274"/>
    </location>
</feature>
<dbReference type="OrthoDB" id="3647690at2759"/>
<evidence type="ECO:0008006" key="5">
    <source>
        <dbReference type="Google" id="ProtNLM"/>
    </source>
</evidence>
<keyword evidence="4" id="KW-1185">Reference proteome</keyword>
<dbReference type="Proteomes" id="UP000266188">
    <property type="component" value="Unassembled WGS sequence"/>
</dbReference>
<dbReference type="Pfam" id="PF11496">
    <property type="entry name" value="HDA2-3"/>
    <property type="match status" value="1"/>
</dbReference>
<feature type="compositionally biased region" description="Polar residues" evidence="2">
    <location>
        <begin position="101"/>
        <end position="111"/>
    </location>
</feature>
<feature type="region of interest" description="Disordered" evidence="2">
    <location>
        <begin position="373"/>
        <end position="428"/>
    </location>
</feature>
<feature type="compositionally biased region" description="Basic and acidic residues" evidence="2">
    <location>
        <begin position="178"/>
        <end position="193"/>
    </location>
</feature>
<feature type="region of interest" description="Disordered" evidence="2">
    <location>
        <begin position="95"/>
        <end position="123"/>
    </location>
</feature>
<feature type="compositionally biased region" description="Basic and acidic residues" evidence="2">
    <location>
        <begin position="140"/>
        <end position="157"/>
    </location>
</feature>
<dbReference type="STRING" id="2070753.A0A3A2ZCX3"/>
<reference evidence="4" key="1">
    <citation type="submission" date="2017-02" db="EMBL/GenBank/DDBJ databases">
        <authorList>
            <person name="Tafer H."/>
            <person name="Lopandic K."/>
        </authorList>
    </citation>
    <scope>NUCLEOTIDE SEQUENCE [LARGE SCALE GENOMIC DNA]</scope>
    <source>
        <strain evidence="4">CBS 366.77</strain>
    </source>
</reference>
<name>A0A3A2ZCX3_9EURO</name>
<feature type="compositionally biased region" description="Polar residues" evidence="2">
    <location>
        <begin position="904"/>
        <end position="916"/>
    </location>
</feature>
<dbReference type="AlphaFoldDB" id="A0A3A2ZCX3"/>
<evidence type="ECO:0000256" key="2">
    <source>
        <dbReference type="SAM" id="MobiDB-lite"/>
    </source>
</evidence>
<feature type="compositionally biased region" description="Low complexity" evidence="2">
    <location>
        <begin position="1140"/>
        <end position="1157"/>
    </location>
</feature>
<dbReference type="GO" id="GO:0070823">
    <property type="term" value="C:HDA1 complex"/>
    <property type="evidence" value="ECO:0007669"/>
    <property type="project" value="InterPro"/>
</dbReference>
<accession>A0A3A2ZCX3</accession>
<dbReference type="EMBL" id="MVGC01000261">
    <property type="protein sequence ID" value="RJE20988.1"/>
    <property type="molecule type" value="Genomic_DNA"/>
</dbReference>
<feature type="region of interest" description="Disordered" evidence="2">
    <location>
        <begin position="138"/>
        <end position="194"/>
    </location>
</feature>
<feature type="compositionally biased region" description="Low complexity" evidence="2">
    <location>
        <begin position="1120"/>
        <end position="1131"/>
    </location>
</feature>
<dbReference type="SUPFAM" id="SSF54160">
    <property type="entry name" value="Chromo domain-like"/>
    <property type="match status" value="1"/>
</dbReference>
<feature type="region of interest" description="Disordered" evidence="2">
    <location>
        <begin position="478"/>
        <end position="519"/>
    </location>
</feature>
<dbReference type="InterPro" id="IPR038609">
    <property type="entry name" value="HDA1_su2/3_sf"/>
</dbReference>
<dbReference type="Gene3D" id="3.40.50.12360">
    <property type="match status" value="1"/>
</dbReference>
<feature type="region of interest" description="Disordered" evidence="2">
    <location>
        <begin position="310"/>
        <end position="330"/>
    </location>
</feature>
<evidence type="ECO:0000313" key="3">
    <source>
        <dbReference type="EMBL" id="RJE20988.1"/>
    </source>
</evidence>
<comment type="subunit">
    <text evidence="1">Component of the NuA4 histone acetyltransferase complex.</text>
</comment>
<feature type="region of interest" description="Disordered" evidence="2">
    <location>
        <begin position="867"/>
        <end position="917"/>
    </location>
</feature>
<feature type="compositionally biased region" description="Polar residues" evidence="2">
    <location>
        <begin position="252"/>
        <end position="269"/>
    </location>
</feature>
<protein>
    <recommendedName>
        <fullName evidence="5">HDA1 complex subunit</fullName>
    </recommendedName>
</protein>
<feature type="compositionally biased region" description="Polar residues" evidence="2">
    <location>
        <begin position="382"/>
        <end position="414"/>
    </location>
</feature>
<evidence type="ECO:0000313" key="4">
    <source>
        <dbReference type="Proteomes" id="UP000266188"/>
    </source>
</evidence>
<organism evidence="3 4">
    <name type="scientific">Aspergillus sclerotialis</name>
    <dbReference type="NCBI Taxonomy" id="2070753"/>
    <lineage>
        <taxon>Eukaryota</taxon>
        <taxon>Fungi</taxon>
        <taxon>Dikarya</taxon>
        <taxon>Ascomycota</taxon>
        <taxon>Pezizomycotina</taxon>
        <taxon>Eurotiomycetes</taxon>
        <taxon>Eurotiomycetidae</taxon>
        <taxon>Eurotiales</taxon>
        <taxon>Aspergillaceae</taxon>
        <taxon>Aspergillus</taxon>
        <taxon>Aspergillus subgen. Polypaecilum</taxon>
    </lineage>
</organism>
<dbReference type="Gene3D" id="1.10.287.1490">
    <property type="match status" value="1"/>
</dbReference>
<evidence type="ECO:0000256" key="1">
    <source>
        <dbReference type="ARBA" id="ARBA00011353"/>
    </source>
</evidence>
<feature type="compositionally biased region" description="Basic and acidic residues" evidence="2">
    <location>
        <begin position="417"/>
        <end position="428"/>
    </location>
</feature>
<sequence>MALKQKASSHVQNNVANKRDRKKLRRYYIVDSSSDFSEAEESSDIAEDEWLVKCILDEAGDNYLIDWEGPWSPTWEPKENANDVAVQVWERKKRGDIAGATQESIEDSQPQQPAPIHQEDTRQPFLSQKSRIQIDLCSTPEDHNGEIGHHSASERRSSPLFFTPEPGLGLQAQSDEGETSKEIPETLPEDSKLPDSIQNIDRSALDCGQSPYGLKEPFNASLFEYIPISPIPSEYRLPGETGTLNERESRHSSISASAGAPKTSSLTPDTNDELNYYDSLQSQRRFSLESNQKFKEVDEVAETQSVILTGASSKGNPTEPRAEGVSLSSPHNSIANEQATLFRQVDCTASAVHLSVSNSSCHTSLSYSGVSSAVTAGHSDSVPETTVPYESQSSEKLQSQTHNSFSASILSNSPGWKENKGKMDKENQKRVLSSAEVMEKYSHVPGSTPAEKMRNASAERYGNIFESINTLRAASARLSESPARATSAEVTQSLDEVRRQRDPQSAPVDSPVAEPLPHRPEVPYKVEEHPVQTIQPSALTVNYTQPPRGSVQLGPSEFAITLPMDSRLKDDYEQVLRRESRNIRDFMTMSNPDFINRASENEYRQLETRMGGVLEQLGNITTHPDLNMIEHIRHSQSDLEQEASWGEYSSSKFLFLGYLVQAATGRELHFVVMVQGHKLLDILERFLLGKGFTYTRPRPEMGPGTDLEVSMAKDSLSFGIQTTRNDGIAQTYKPPSMIIALDRTFDAQTPSVEHMRTTFARNGSLLPVVRLLISNTSEHIERCLSDVAPSQRLRLLLHHTAQLLDVVGDLQDNAFNVQEDVEEVLSCLASDNFNANWSLPSIEPLPVAEPEELDDILRENQGIVTLGRSIDPGPTVQKRPVQAEDTAEQVSKRQRTETADVVPPSTTEPSTLSGQPLTHVEVRLQQSEKVLGELQHRYESRTKDLHTTRRERDNLQVTMKTLEQRVERQRDEITKLKDERTELKRDLQQARETIKNGGGSAAELEAANEEIRRLKAENASLERKADYEKNQSEYTREQYQTASTVAAQSGNEIRQLKSENELLKRKVAGEASRLRVVNMKSDQDRHLSRVAELELTLANRDDLLRRKEEELREIRKNRPSTRSTSTQPRSPKWASANSRPSSPGFNNNNHNGSNPLGRGSSALRFSSEMH</sequence>
<proteinExistence type="predicted"/>
<dbReference type="Gene3D" id="2.40.50.40">
    <property type="match status" value="1"/>
</dbReference>
<gene>
    <name evidence="3" type="ORF">PHISCL_06678</name>
</gene>
<dbReference type="InterPro" id="IPR016197">
    <property type="entry name" value="Chromo-like_dom_sf"/>
</dbReference>
<comment type="caution">
    <text evidence="3">The sequence shown here is derived from an EMBL/GenBank/DDBJ whole genome shotgun (WGS) entry which is preliminary data.</text>
</comment>
<dbReference type="InterPro" id="IPR021006">
    <property type="entry name" value="Hda2/3"/>
</dbReference>